<dbReference type="Gene3D" id="2.10.70.100">
    <property type="match status" value="1"/>
</dbReference>
<proteinExistence type="predicted"/>
<dbReference type="SUPFAM" id="SSF55785">
    <property type="entry name" value="PYP-like sensor domain (PAS domain)"/>
    <property type="match status" value="1"/>
</dbReference>
<keyword evidence="3" id="KW-1185">Reference proteome</keyword>
<organism evidence="2 3">
    <name type="scientific">Methylobacterium soli</name>
    <dbReference type="NCBI Taxonomy" id="553447"/>
    <lineage>
        <taxon>Bacteria</taxon>
        <taxon>Pseudomonadati</taxon>
        <taxon>Pseudomonadota</taxon>
        <taxon>Alphaproteobacteria</taxon>
        <taxon>Hyphomicrobiales</taxon>
        <taxon>Methylobacteriaceae</taxon>
        <taxon>Methylobacterium</taxon>
    </lineage>
</organism>
<dbReference type="CDD" id="cd00130">
    <property type="entry name" value="PAS"/>
    <property type="match status" value="1"/>
</dbReference>
<dbReference type="Gene3D" id="3.30.450.20">
    <property type="entry name" value="PAS domain"/>
    <property type="match status" value="1"/>
</dbReference>
<dbReference type="InterPro" id="IPR000014">
    <property type="entry name" value="PAS"/>
</dbReference>
<dbReference type="Proteomes" id="UP000474159">
    <property type="component" value="Unassembled WGS sequence"/>
</dbReference>
<reference evidence="2 3" key="1">
    <citation type="submission" date="2019-09" db="EMBL/GenBank/DDBJ databases">
        <title>YIM 48816 draft genome.</title>
        <authorList>
            <person name="Jiang L."/>
        </authorList>
    </citation>
    <scope>NUCLEOTIDE SEQUENCE [LARGE SCALE GENOMIC DNA]</scope>
    <source>
        <strain evidence="2 3">YIM 48816</strain>
    </source>
</reference>
<comment type="caution">
    <text evidence="2">The sequence shown here is derived from an EMBL/GenBank/DDBJ whole genome shotgun (WGS) entry which is preliminary data.</text>
</comment>
<dbReference type="EMBL" id="VZZK01000022">
    <property type="protein sequence ID" value="KAB1077297.1"/>
    <property type="molecule type" value="Genomic_DNA"/>
</dbReference>
<dbReference type="OrthoDB" id="7991224at2"/>
<sequence length="196" mass="20871">MFVNAIDGAREPLDQLKAALDASGVVGTWTWSGSQDRCILDAGAACILAGDPGLAGTPIRLERAKACVHPDDRAALFHQFRALGRTGGLFVAEYRTLSPEGQVRTILDRGRIFRASDGAVTHGHGIILDVTEKACQDPVPAELQQPLELAASHAIACRGAIDRLDIAELRLIVDMLLLRLGQELCRSSTMGAGGLH</sequence>
<dbReference type="AlphaFoldDB" id="A0A6L3SWI5"/>
<evidence type="ECO:0000313" key="3">
    <source>
        <dbReference type="Proteomes" id="UP000474159"/>
    </source>
</evidence>
<dbReference type="InterPro" id="IPR035965">
    <property type="entry name" value="PAS-like_dom_sf"/>
</dbReference>
<accession>A0A6L3SWI5</accession>
<protein>
    <submittedName>
        <fullName evidence="2">PAS domain-containing protein</fullName>
    </submittedName>
</protein>
<feature type="domain" description="PAS fold-3" evidence="1">
    <location>
        <begin position="62"/>
        <end position="126"/>
    </location>
</feature>
<dbReference type="InterPro" id="IPR013655">
    <property type="entry name" value="PAS_fold_3"/>
</dbReference>
<dbReference type="Pfam" id="PF08447">
    <property type="entry name" value="PAS_3"/>
    <property type="match status" value="1"/>
</dbReference>
<evidence type="ECO:0000259" key="1">
    <source>
        <dbReference type="Pfam" id="PF08447"/>
    </source>
</evidence>
<evidence type="ECO:0000313" key="2">
    <source>
        <dbReference type="EMBL" id="KAB1077297.1"/>
    </source>
</evidence>
<gene>
    <name evidence="2" type="ORF">F6X53_19625</name>
</gene>
<name>A0A6L3SWI5_9HYPH</name>